<keyword evidence="2" id="KW-1185">Reference proteome</keyword>
<proteinExistence type="predicted"/>
<protein>
    <submittedName>
        <fullName evidence="1">Hypp1552 protein</fullName>
    </submittedName>
</protein>
<dbReference type="Proteomes" id="UP000838412">
    <property type="component" value="Chromosome 2"/>
</dbReference>
<dbReference type="AlphaFoldDB" id="A0A8K0EJD2"/>
<gene>
    <name evidence="1" type="primary">Hypp1552</name>
    <name evidence="1" type="ORF">BLAG_LOCUS14540</name>
</gene>
<dbReference type="EMBL" id="OV696687">
    <property type="protein sequence ID" value="CAH1255536.1"/>
    <property type="molecule type" value="Genomic_DNA"/>
</dbReference>
<name>A0A8K0EJD2_BRALA</name>
<reference evidence="1" key="1">
    <citation type="submission" date="2022-01" db="EMBL/GenBank/DDBJ databases">
        <authorList>
            <person name="Braso-Vives M."/>
        </authorList>
    </citation>
    <scope>NUCLEOTIDE SEQUENCE</scope>
</reference>
<evidence type="ECO:0000313" key="1">
    <source>
        <dbReference type="EMBL" id="CAH1255536.1"/>
    </source>
</evidence>
<organism evidence="1 2">
    <name type="scientific">Branchiostoma lanceolatum</name>
    <name type="common">Common lancelet</name>
    <name type="synonym">Amphioxus lanceolatum</name>
    <dbReference type="NCBI Taxonomy" id="7740"/>
    <lineage>
        <taxon>Eukaryota</taxon>
        <taxon>Metazoa</taxon>
        <taxon>Chordata</taxon>
        <taxon>Cephalochordata</taxon>
        <taxon>Leptocardii</taxon>
        <taxon>Amphioxiformes</taxon>
        <taxon>Branchiostomatidae</taxon>
        <taxon>Branchiostoma</taxon>
    </lineage>
</organism>
<evidence type="ECO:0000313" key="2">
    <source>
        <dbReference type="Proteomes" id="UP000838412"/>
    </source>
</evidence>
<accession>A0A8K0EJD2</accession>
<sequence>MRKVTIGSDDFILYNATSSRTRTIRRGHRSTTGSFKRWFRPSQRTKPSTKTIRKKSWETPFLLNLGSSEDFEVGFIIRLQEYKV</sequence>